<dbReference type="InterPro" id="IPR046496">
    <property type="entry name" value="DUF6589"/>
</dbReference>
<dbReference type="Pfam" id="PF20231">
    <property type="entry name" value="DUF6589"/>
    <property type="match status" value="1"/>
</dbReference>
<feature type="region of interest" description="Disordered" evidence="1">
    <location>
        <begin position="198"/>
        <end position="251"/>
    </location>
</feature>
<proteinExistence type="predicted"/>
<evidence type="ECO:0000256" key="1">
    <source>
        <dbReference type="SAM" id="MobiDB-lite"/>
    </source>
</evidence>
<reference evidence="3 4" key="1">
    <citation type="submission" date="2021-08" db="EMBL/GenBank/DDBJ databases">
        <title>Draft Genome Sequence of Phanerochaete sordida strain YK-624.</title>
        <authorList>
            <person name="Mori T."/>
            <person name="Dohra H."/>
            <person name="Suzuki T."/>
            <person name="Kawagishi H."/>
            <person name="Hirai H."/>
        </authorList>
    </citation>
    <scope>NUCLEOTIDE SEQUENCE [LARGE SCALE GENOMIC DNA]</scope>
    <source>
        <strain evidence="3 4">YK-624</strain>
    </source>
</reference>
<comment type="caution">
    <text evidence="3">The sequence shown here is derived from an EMBL/GenBank/DDBJ whole genome shotgun (WGS) entry which is preliminary data.</text>
</comment>
<gene>
    <name evidence="3" type="ORF">PsYK624_086170</name>
</gene>
<feature type="region of interest" description="Disordered" evidence="1">
    <location>
        <begin position="888"/>
        <end position="949"/>
    </location>
</feature>
<accession>A0A9P3GAI8</accession>
<feature type="domain" description="DUF6589" evidence="2">
    <location>
        <begin position="404"/>
        <end position="823"/>
    </location>
</feature>
<keyword evidence="4" id="KW-1185">Reference proteome</keyword>
<sequence>MYGQLNFRDQFRNVTSASFQSPLPAPPDPDEPPDEPFAVTETRVDQVLKAIKKAKYASFGDFLMDAFGNPGSGTARRSKNHAQVISSFLGGRSNAKAEKFVDLLYRHKDSHPRANHLTPASKMAQQKIWEWAVDVVASRVDREARQLVDKRGGLRLLESLTWDTVRSFSLDSMLTVIKDTAPTTVRMLSSIAIPVHKPQERTEQPAARAVPTAMPPPPPGSPPHGPAQAAAEEGVGPEENIRGPAPAGKGKNRRNPWAIIVVSLLMLLNARNLQFTAFQKLIGVWLFANGAAVEIFAILCRLGLSAAYTTTLHVLQDLTDSAKKTVQHYAAARAVMVVYDNINRMRRVWDPDLGQKGTMDSGTAATLIILDACEDPIKAFDLEALRRAKEERHREKLDLERLRTRVDWQRVLDISAAHTAIFLVQEVAQIAHLQDELNTRLRTTLAIRRMKKGRRTTVLPLGTSSHEENSAQGNRDVLNDIVLGQLGLTKEKASELLMLIGGDQATVEKVRTLKRLLAHCPHGYDAYEWVLPIIQLWHMGWSDLERILSTHWGTDITDISTLAFMNEHLGRNVKNVKRPDFYPAQALVFDTLRSDVVSCWREHLKADDLQAYFSSRSVPSVDDLLKHASEIVAKYMSTEGYEIALNGENEDGYFPVGSDWPKPLDDPSSAPSGDHVLANTILRMRDCILHFEFQSAVADGDIGRVMNIIGIWVFTFCGSGRSKYTNELLELICSFEYEFSDELAAVVLDHWLCNLTGYDGCWFPLDLLQEHGNRQLKKLTNDRAAPFGSAHFKNIISYNIRYLLDVKDSLRDTLGLSSRSGSHKRKKKMVAMRRVSALMRERELHRFRQGRSLSPLAQDDFENGYRIFARTTRLRDFTTRTALDSVHVHDGGNDVEMEDGTGTETAEGDVNDDDEAAAPPMPNMWLDGRLVQDEDDSGSDDEGDEDEEV</sequence>
<dbReference type="EMBL" id="BPQB01000026">
    <property type="protein sequence ID" value="GJE92463.1"/>
    <property type="molecule type" value="Genomic_DNA"/>
</dbReference>
<dbReference type="AlphaFoldDB" id="A0A9P3GAI8"/>
<feature type="compositionally biased region" description="Acidic residues" evidence="1">
    <location>
        <begin position="933"/>
        <end position="949"/>
    </location>
</feature>
<feature type="compositionally biased region" description="Pro residues" evidence="1">
    <location>
        <begin position="213"/>
        <end position="225"/>
    </location>
</feature>
<organism evidence="3 4">
    <name type="scientific">Phanerochaete sordida</name>
    <dbReference type="NCBI Taxonomy" id="48140"/>
    <lineage>
        <taxon>Eukaryota</taxon>
        <taxon>Fungi</taxon>
        <taxon>Dikarya</taxon>
        <taxon>Basidiomycota</taxon>
        <taxon>Agaricomycotina</taxon>
        <taxon>Agaricomycetes</taxon>
        <taxon>Polyporales</taxon>
        <taxon>Phanerochaetaceae</taxon>
        <taxon>Phanerochaete</taxon>
    </lineage>
</organism>
<protein>
    <recommendedName>
        <fullName evidence="2">DUF6589 domain-containing protein</fullName>
    </recommendedName>
</protein>
<evidence type="ECO:0000259" key="2">
    <source>
        <dbReference type="Pfam" id="PF20231"/>
    </source>
</evidence>
<feature type="region of interest" description="Disordered" evidence="1">
    <location>
        <begin position="18"/>
        <end position="37"/>
    </location>
</feature>
<dbReference type="OrthoDB" id="3266963at2759"/>
<name>A0A9P3GAI8_9APHY</name>
<evidence type="ECO:0000313" key="4">
    <source>
        <dbReference type="Proteomes" id="UP000703269"/>
    </source>
</evidence>
<feature type="compositionally biased region" description="Acidic residues" evidence="1">
    <location>
        <begin position="893"/>
        <end position="916"/>
    </location>
</feature>
<evidence type="ECO:0000313" key="3">
    <source>
        <dbReference type="EMBL" id="GJE92463.1"/>
    </source>
</evidence>
<dbReference type="Proteomes" id="UP000703269">
    <property type="component" value="Unassembled WGS sequence"/>
</dbReference>